<keyword evidence="11" id="KW-1185">Reference proteome</keyword>
<dbReference type="AlphaFoldDB" id="A0A7J6WMW9"/>
<organism evidence="10 11">
    <name type="scientific">Thalictrum thalictroides</name>
    <name type="common">Rue-anemone</name>
    <name type="synonym">Anemone thalictroides</name>
    <dbReference type="NCBI Taxonomy" id="46969"/>
    <lineage>
        <taxon>Eukaryota</taxon>
        <taxon>Viridiplantae</taxon>
        <taxon>Streptophyta</taxon>
        <taxon>Embryophyta</taxon>
        <taxon>Tracheophyta</taxon>
        <taxon>Spermatophyta</taxon>
        <taxon>Magnoliopsida</taxon>
        <taxon>Ranunculales</taxon>
        <taxon>Ranunculaceae</taxon>
        <taxon>Thalictroideae</taxon>
        <taxon>Thalictrum</taxon>
    </lineage>
</organism>
<dbReference type="GO" id="GO:0046316">
    <property type="term" value="F:gluconokinase activity"/>
    <property type="evidence" value="ECO:0007669"/>
    <property type="project" value="UniProtKB-EC"/>
</dbReference>
<dbReference type="Proteomes" id="UP000554482">
    <property type="component" value="Unassembled WGS sequence"/>
</dbReference>
<evidence type="ECO:0000256" key="5">
    <source>
        <dbReference type="ARBA" id="ARBA00022741"/>
    </source>
</evidence>
<dbReference type="SUPFAM" id="SSF52540">
    <property type="entry name" value="P-loop containing nucleoside triphosphate hydrolases"/>
    <property type="match status" value="1"/>
</dbReference>
<reference evidence="10 11" key="1">
    <citation type="submission" date="2020-06" db="EMBL/GenBank/DDBJ databases">
        <title>Transcriptomic and genomic resources for Thalictrum thalictroides and T. hernandezii: Facilitating candidate gene discovery in an emerging model plant lineage.</title>
        <authorList>
            <person name="Arias T."/>
            <person name="Riano-Pachon D.M."/>
            <person name="Di Stilio V.S."/>
        </authorList>
    </citation>
    <scope>NUCLEOTIDE SEQUENCE [LARGE SCALE GENOMIC DNA]</scope>
    <source>
        <strain evidence="11">cv. WT478/WT964</strain>
        <tissue evidence="10">Leaves</tissue>
    </source>
</reference>
<keyword evidence="6 9" id="KW-0418">Kinase</keyword>
<evidence type="ECO:0000313" key="11">
    <source>
        <dbReference type="Proteomes" id="UP000554482"/>
    </source>
</evidence>
<dbReference type="Pfam" id="PF13671">
    <property type="entry name" value="AAA_33"/>
    <property type="match status" value="1"/>
</dbReference>
<evidence type="ECO:0000256" key="4">
    <source>
        <dbReference type="ARBA" id="ARBA00022679"/>
    </source>
</evidence>
<protein>
    <recommendedName>
        <fullName evidence="3 9">Gluconokinase</fullName>
        <ecNumber evidence="3 9">2.7.1.12</ecNumber>
    </recommendedName>
</protein>
<keyword evidence="7 9" id="KW-0067">ATP-binding</keyword>
<keyword evidence="5 9" id="KW-0547">Nucleotide-binding</keyword>
<evidence type="ECO:0000256" key="6">
    <source>
        <dbReference type="ARBA" id="ARBA00022777"/>
    </source>
</evidence>
<evidence type="ECO:0000256" key="2">
    <source>
        <dbReference type="ARBA" id="ARBA00008420"/>
    </source>
</evidence>
<name>A0A7J6WMW9_THATH</name>
<dbReference type="FunFam" id="3.40.50.300:FF:000522">
    <property type="entry name" value="Gluconokinase"/>
    <property type="match status" value="1"/>
</dbReference>
<dbReference type="EMBL" id="JABWDY010013428">
    <property type="protein sequence ID" value="KAF5198287.1"/>
    <property type="molecule type" value="Genomic_DNA"/>
</dbReference>
<dbReference type="UniPathway" id="UPA00792"/>
<dbReference type="GO" id="GO:0005737">
    <property type="term" value="C:cytoplasm"/>
    <property type="evidence" value="ECO:0007669"/>
    <property type="project" value="TreeGrafter"/>
</dbReference>
<evidence type="ECO:0000256" key="1">
    <source>
        <dbReference type="ARBA" id="ARBA00004875"/>
    </source>
</evidence>
<evidence type="ECO:0000313" key="10">
    <source>
        <dbReference type="EMBL" id="KAF5198287.1"/>
    </source>
</evidence>
<evidence type="ECO:0000256" key="3">
    <source>
        <dbReference type="ARBA" id="ARBA00012054"/>
    </source>
</evidence>
<comment type="catalytic activity">
    <reaction evidence="8 9">
        <text>D-gluconate + ATP = 6-phospho-D-gluconate + ADP + H(+)</text>
        <dbReference type="Rhea" id="RHEA:19433"/>
        <dbReference type="ChEBI" id="CHEBI:15378"/>
        <dbReference type="ChEBI" id="CHEBI:18391"/>
        <dbReference type="ChEBI" id="CHEBI:30616"/>
        <dbReference type="ChEBI" id="CHEBI:58759"/>
        <dbReference type="ChEBI" id="CHEBI:456216"/>
        <dbReference type="EC" id="2.7.1.12"/>
    </reaction>
</comment>
<comment type="similarity">
    <text evidence="2 9">Belongs to the gluconokinase GntK/GntV family.</text>
</comment>
<proteinExistence type="inferred from homology"/>
<gene>
    <name evidence="10" type="ORF">FRX31_012116</name>
</gene>
<dbReference type="InterPro" id="IPR027417">
    <property type="entry name" value="P-loop_NTPase"/>
</dbReference>
<dbReference type="PRINTS" id="PR01100">
    <property type="entry name" value="SHIKIMTKNASE"/>
</dbReference>
<accession>A0A7J6WMW9</accession>
<evidence type="ECO:0000256" key="8">
    <source>
        <dbReference type="ARBA" id="ARBA00048090"/>
    </source>
</evidence>
<dbReference type="InterPro" id="IPR006001">
    <property type="entry name" value="Therm_gnt_kin"/>
</dbReference>
<dbReference type="OrthoDB" id="275177at2759"/>
<dbReference type="GO" id="GO:0005524">
    <property type="term" value="F:ATP binding"/>
    <property type="evidence" value="ECO:0007669"/>
    <property type="project" value="UniProtKB-KW"/>
</dbReference>
<dbReference type="GO" id="GO:0005975">
    <property type="term" value="P:carbohydrate metabolic process"/>
    <property type="evidence" value="ECO:0007669"/>
    <property type="project" value="InterPro"/>
</dbReference>
<dbReference type="PANTHER" id="PTHR43442:SF3">
    <property type="entry name" value="GLUCONOKINASE-RELATED"/>
    <property type="match status" value="1"/>
</dbReference>
<sequence length="203" mass="22104">MVSSPDCSDSIKNNNSEDDDVAPLAIVIMGVSGSGKSTVGNMLAKNKGCSFLDADDFHPNANKEKMSKGIPLSDEDRIPWLERLSDLLRENIVNCKTVILGCSALQNKYREILRVADPSYKSGSYGSCRVRFVCLEAPVEVIAARLEKRAEEGNHFMSAKLLQSQLDLLQIGDAEGILMVDATLSPQAIVNNVRDLLLHPSGK</sequence>
<evidence type="ECO:0000256" key="9">
    <source>
        <dbReference type="RuleBase" id="RU363066"/>
    </source>
</evidence>
<comment type="caution">
    <text evidence="10">The sequence shown here is derived from an EMBL/GenBank/DDBJ whole genome shotgun (WGS) entry which is preliminary data.</text>
</comment>
<evidence type="ECO:0000256" key="7">
    <source>
        <dbReference type="ARBA" id="ARBA00022840"/>
    </source>
</evidence>
<dbReference type="Gene3D" id="3.40.50.300">
    <property type="entry name" value="P-loop containing nucleotide triphosphate hydrolases"/>
    <property type="match status" value="1"/>
</dbReference>
<dbReference type="NCBIfam" id="TIGR01313">
    <property type="entry name" value="therm_gnt_kin"/>
    <property type="match status" value="1"/>
</dbReference>
<dbReference type="CDD" id="cd02021">
    <property type="entry name" value="GntK"/>
    <property type="match status" value="1"/>
</dbReference>
<keyword evidence="4 9" id="KW-0808">Transferase</keyword>
<dbReference type="PANTHER" id="PTHR43442">
    <property type="entry name" value="GLUCONOKINASE-RELATED"/>
    <property type="match status" value="1"/>
</dbReference>
<comment type="pathway">
    <text evidence="1 9">Carbohydrate acid metabolism; D-gluconate degradation.</text>
</comment>
<dbReference type="EC" id="2.7.1.12" evidence="3 9"/>